<keyword evidence="1" id="KW-0378">Hydrolase</keyword>
<sequence>MERLSSTPRLELATHRPLVQIKHFTGARNKSENSMQWLRAFVYEMKGTHTSPNEWCMAFELSLRDGALHWYRQLSKKTKRQWKLLSDAFIKYYCSQFSQSAKGRYYLAKREGSEHVCDYLNRLNGYVRNAGVQFEKGARDAKDHAQRFLGTSGDRGLEHRLCHVRVKDIHELEDMINAILKSEERGTSREGSAYPPRSRDGYPPRSRDSSRRRDERRPEVTRDSYSRDRSDRSDRRERIFDRSRADSRNFPRISLVEATSSDLMVELQGVVNDARTRVLLDTGANVSVISEKFAKQLRLRGVQGHGRCMEIQGFTKGTMTTSRRALVKVALGWQHVYEFELWIMDHGAGVDVVLGTDFMIPAGVRLDMFYATARLPDEVSIPLIKTLNIQDDRREGPHVNGGPTENLLVPSRGFAEYRTPRSQPSSDTHEVWVRPHFPVLMWVPIGDLPKSDGYVRIGSSRYRDWQMLVYEGGRDKVVLRREAELYSQWLASQPPAVDRPEYTTPTQVLRRPTEDFSVQQKYANSTAHHEQGCDKRDQPDQVAIGESSFDDDPVADTAPPIVMLPSQTDFEPGVSDESTLNRSGVELPSERPGPTSAPNDPSEDDPGPSDESAGDSGAGRCQAESSVAILDRTYSSVATVLSADADDDPVEEYSIAGYAANMINLEDYPHEQALLPDLDEVSVMELDYSAANVRHPKLSPVPEDGWKPSRLAGGDEVEAILDDCVPLLNSTERAVREFQVKWVGHGEPTWEPAAELSCGELEYDYLREKHREQRLQMAQVADED</sequence>
<name>A0A6A3ICQ8_9STRA</name>
<dbReference type="InterPro" id="IPR016197">
    <property type="entry name" value="Chromo-like_dom_sf"/>
</dbReference>
<feature type="region of interest" description="Disordered" evidence="2">
    <location>
        <begin position="543"/>
        <end position="623"/>
    </location>
</feature>
<reference evidence="5 6" key="1">
    <citation type="submission" date="2018-09" db="EMBL/GenBank/DDBJ databases">
        <title>Genomic investigation of the strawberry pathogen Phytophthora fragariae indicates pathogenicity is determined by transcriptional variation in three key races.</title>
        <authorList>
            <person name="Adams T.M."/>
            <person name="Armitage A.D."/>
            <person name="Sobczyk M.K."/>
            <person name="Bates H.J."/>
            <person name="Dunwell J.M."/>
            <person name="Nellist C.F."/>
            <person name="Harrison R.J."/>
        </authorList>
    </citation>
    <scope>NUCLEOTIDE SEQUENCE [LARGE SCALE GENOMIC DNA]</scope>
    <source>
        <strain evidence="5 6">SCRP249</strain>
    </source>
</reference>
<evidence type="ECO:0000256" key="1">
    <source>
        <dbReference type="ARBA" id="ARBA00022801"/>
    </source>
</evidence>
<feature type="compositionally biased region" description="Basic and acidic residues" evidence="2">
    <location>
        <begin position="197"/>
        <end position="235"/>
    </location>
</feature>
<feature type="region of interest" description="Disordered" evidence="2">
    <location>
        <begin position="183"/>
        <end position="235"/>
    </location>
</feature>
<dbReference type="CDD" id="cd00303">
    <property type="entry name" value="retropepsin_like"/>
    <property type="match status" value="1"/>
</dbReference>
<evidence type="ECO:0008006" key="7">
    <source>
        <dbReference type="Google" id="ProtNLM"/>
    </source>
</evidence>
<organism evidence="5 6">
    <name type="scientific">Phytophthora rubi</name>
    <dbReference type="NCBI Taxonomy" id="129364"/>
    <lineage>
        <taxon>Eukaryota</taxon>
        <taxon>Sar</taxon>
        <taxon>Stramenopiles</taxon>
        <taxon>Oomycota</taxon>
        <taxon>Peronosporomycetes</taxon>
        <taxon>Peronosporales</taxon>
        <taxon>Peronosporaceae</taxon>
        <taxon>Phytophthora</taxon>
    </lineage>
</organism>
<dbReference type="CDD" id="cd00024">
    <property type="entry name" value="CD_CSD"/>
    <property type="match status" value="1"/>
</dbReference>
<protein>
    <recommendedName>
        <fullName evidence="7">Chromo domain-containing protein</fullName>
    </recommendedName>
</protein>
<dbReference type="GO" id="GO:0006508">
    <property type="term" value="P:proteolysis"/>
    <property type="evidence" value="ECO:0007669"/>
    <property type="project" value="InterPro"/>
</dbReference>
<dbReference type="InterPro" id="IPR021109">
    <property type="entry name" value="Peptidase_aspartic_dom_sf"/>
</dbReference>
<evidence type="ECO:0000259" key="3">
    <source>
        <dbReference type="PROSITE" id="PS50013"/>
    </source>
</evidence>
<dbReference type="InterPro" id="IPR001995">
    <property type="entry name" value="Peptidase_A2_cat"/>
</dbReference>
<dbReference type="Proteomes" id="UP000429607">
    <property type="component" value="Unassembled WGS sequence"/>
</dbReference>
<dbReference type="Pfam" id="PF03732">
    <property type="entry name" value="Retrotrans_gag"/>
    <property type="match status" value="1"/>
</dbReference>
<gene>
    <name evidence="5" type="ORF">PR001_g24352</name>
</gene>
<evidence type="ECO:0000313" key="6">
    <source>
        <dbReference type="Proteomes" id="UP000429607"/>
    </source>
</evidence>
<dbReference type="GO" id="GO:0004190">
    <property type="term" value="F:aspartic-type endopeptidase activity"/>
    <property type="evidence" value="ECO:0007669"/>
    <property type="project" value="InterPro"/>
</dbReference>
<comment type="caution">
    <text evidence="5">The sequence shown here is derived from an EMBL/GenBank/DDBJ whole genome shotgun (WGS) entry which is preliminary data.</text>
</comment>
<dbReference type="InterPro" id="IPR005162">
    <property type="entry name" value="Retrotrans_gag_dom"/>
</dbReference>
<dbReference type="Pfam" id="PF13650">
    <property type="entry name" value="Asp_protease_2"/>
    <property type="match status" value="1"/>
</dbReference>
<dbReference type="SMART" id="SM00298">
    <property type="entry name" value="CHROMO"/>
    <property type="match status" value="1"/>
</dbReference>
<dbReference type="SUPFAM" id="SSF50630">
    <property type="entry name" value="Acid proteases"/>
    <property type="match status" value="1"/>
</dbReference>
<dbReference type="InterPro" id="IPR000953">
    <property type="entry name" value="Chromo/chromo_shadow_dom"/>
</dbReference>
<evidence type="ECO:0000259" key="4">
    <source>
        <dbReference type="PROSITE" id="PS50175"/>
    </source>
</evidence>
<proteinExistence type="predicted"/>
<dbReference type="SUPFAM" id="SSF54160">
    <property type="entry name" value="Chromo domain-like"/>
    <property type="match status" value="1"/>
</dbReference>
<evidence type="ECO:0000313" key="5">
    <source>
        <dbReference type="EMBL" id="KAE8980160.1"/>
    </source>
</evidence>
<dbReference type="Gene3D" id="2.40.70.10">
    <property type="entry name" value="Acid Proteases"/>
    <property type="match status" value="1"/>
</dbReference>
<dbReference type="AlphaFoldDB" id="A0A6A3ICQ8"/>
<accession>A0A6A3ICQ8</accession>
<evidence type="ECO:0000256" key="2">
    <source>
        <dbReference type="SAM" id="MobiDB-lite"/>
    </source>
</evidence>
<dbReference type="Gene3D" id="2.40.50.40">
    <property type="match status" value="1"/>
</dbReference>
<dbReference type="PROSITE" id="PS50013">
    <property type="entry name" value="CHROMO_2"/>
    <property type="match status" value="1"/>
</dbReference>
<dbReference type="PROSITE" id="PS50175">
    <property type="entry name" value="ASP_PROT_RETROV"/>
    <property type="match status" value="1"/>
</dbReference>
<feature type="domain" description="Chromo" evidence="3">
    <location>
        <begin position="715"/>
        <end position="777"/>
    </location>
</feature>
<feature type="domain" description="Peptidase A2" evidence="4">
    <location>
        <begin position="276"/>
        <end position="291"/>
    </location>
</feature>
<dbReference type="EMBL" id="QXFV01003082">
    <property type="protein sequence ID" value="KAE8980160.1"/>
    <property type="molecule type" value="Genomic_DNA"/>
</dbReference>